<dbReference type="AlphaFoldDB" id="A0A4Y1WXF2"/>
<organism evidence="2 3">
    <name type="scientific">Alistipes communis</name>
    <dbReference type="NCBI Taxonomy" id="2585118"/>
    <lineage>
        <taxon>Bacteria</taxon>
        <taxon>Pseudomonadati</taxon>
        <taxon>Bacteroidota</taxon>
        <taxon>Bacteroidia</taxon>
        <taxon>Bacteroidales</taxon>
        <taxon>Rikenellaceae</taxon>
        <taxon>Alistipes</taxon>
    </lineage>
</organism>
<name>A0A4Y1WXF2_9BACT</name>
<evidence type="ECO:0000313" key="3">
    <source>
        <dbReference type="Proteomes" id="UP000318946"/>
    </source>
</evidence>
<dbReference type="InterPro" id="IPR009677">
    <property type="entry name" value="DUF1266"/>
</dbReference>
<sequence>MANEKMKPQSPEEIARAAQEAALEQMRAMMGSIPEMPGMPDMGDMQAQIMAQMQAAVPDLAGIQAQQAAMGTLGGVDAAAVADAAQHNMAQAAATMQAMQDGSLEKELREANAAALDWLGEDGGWEIRHAATCRLTTEQRRLMAFAAPLLVYNDEEVDAVESEVLPETYRAQLQSWWNITDRGSTLGIVRWLLHEGHHADADAALTLMRGGQPDAGDPEEKAEDVQLIAEFMIENGYCTAETLPRTVIAWDLVRIANLGRWALHSGYLSEEEMWQVMQVAADAAREHFASWEEYGRSFAMGRGVWHGDEEDCQTAWEIVTALLEEETSPWRQIAWNA</sequence>
<evidence type="ECO:0000313" key="2">
    <source>
        <dbReference type="EMBL" id="BBL04788.1"/>
    </source>
</evidence>
<accession>A0A4Y1WXF2</accession>
<dbReference type="GeneID" id="78342819"/>
<gene>
    <name evidence="2" type="ORF">A5CBH24_21010</name>
</gene>
<keyword evidence="3" id="KW-1185">Reference proteome</keyword>
<feature type="domain" description="DUF1266" evidence="1">
    <location>
        <begin position="172"/>
        <end position="335"/>
    </location>
</feature>
<evidence type="ECO:0000259" key="1">
    <source>
        <dbReference type="Pfam" id="PF06889"/>
    </source>
</evidence>
<dbReference type="RefSeq" id="WP_141413134.1">
    <property type="nucleotide sequence ID" value="NZ_AP019735.1"/>
</dbReference>
<dbReference type="KEGG" id="acou:A5CBH24_21010"/>
<protein>
    <recommendedName>
        <fullName evidence="1">DUF1266 domain-containing protein</fullName>
    </recommendedName>
</protein>
<dbReference type="OrthoDB" id="648917at2"/>
<reference evidence="3" key="1">
    <citation type="submission" date="2019-06" db="EMBL/GenBank/DDBJ databases">
        <title>Alistipes onderdonkii subsp. vulgaris subsp. nov., Alistipes dispar sp. nov. and Alistipes communis sp. nov., isolated from human faeces, and creation of Alistipes onderdonkii subsp. onderdonkii subsp. nov.</title>
        <authorList>
            <person name="Sakamoto M."/>
            <person name="Ikeyama N."/>
            <person name="Ogata Y."/>
            <person name="Suda W."/>
            <person name="Iino T."/>
            <person name="Hattori M."/>
            <person name="Ohkuma M."/>
        </authorList>
    </citation>
    <scope>NUCLEOTIDE SEQUENCE [LARGE SCALE GENOMIC DNA]</scope>
    <source>
        <strain evidence="3">5CBH24</strain>
    </source>
</reference>
<proteinExistence type="predicted"/>
<dbReference type="Pfam" id="PF06889">
    <property type="entry name" value="DUF1266"/>
    <property type="match status" value="1"/>
</dbReference>
<dbReference type="Proteomes" id="UP000318946">
    <property type="component" value="Chromosome"/>
</dbReference>
<dbReference type="EMBL" id="AP019735">
    <property type="protein sequence ID" value="BBL04788.1"/>
    <property type="molecule type" value="Genomic_DNA"/>
</dbReference>